<organism evidence="1 2">
    <name type="scientific">Candidatus Contendobacter odensis Run_B_J11</name>
    <dbReference type="NCBI Taxonomy" id="1400861"/>
    <lineage>
        <taxon>Bacteria</taxon>
        <taxon>Pseudomonadati</taxon>
        <taxon>Pseudomonadota</taxon>
        <taxon>Gammaproteobacteria</taxon>
        <taxon>Candidatus Competibacteraceae</taxon>
        <taxon>Candidatus Contendibacter</taxon>
    </lineage>
</organism>
<dbReference type="AlphaFoldDB" id="A0A7U7J5G6"/>
<gene>
    <name evidence="1" type="ORF">BN874_60007</name>
</gene>
<proteinExistence type="predicted"/>
<evidence type="ECO:0000313" key="1">
    <source>
        <dbReference type="EMBL" id="CDH46762.1"/>
    </source>
</evidence>
<evidence type="ECO:0000313" key="2">
    <source>
        <dbReference type="Proteomes" id="UP000019184"/>
    </source>
</evidence>
<keyword evidence="2" id="KW-1185">Reference proteome</keyword>
<reference evidence="1 2" key="1">
    <citation type="journal article" date="2014" name="ISME J.">
        <title>Candidatus Competibacter-lineage genomes retrieved from metagenomes reveal functional metabolic diversity.</title>
        <authorList>
            <person name="McIlroy S.J."/>
            <person name="Albertsen M."/>
            <person name="Andresen E.K."/>
            <person name="Saunders A.M."/>
            <person name="Kristiansen R."/>
            <person name="Stokholm-Bjerregaard M."/>
            <person name="Nielsen K.L."/>
            <person name="Nielsen P.H."/>
        </authorList>
    </citation>
    <scope>NUCLEOTIDE SEQUENCE [LARGE SCALE GENOMIC DNA]</scope>
    <source>
        <strain evidence="1 2">Run_B_J11</strain>
    </source>
</reference>
<dbReference type="Proteomes" id="UP000019184">
    <property type="component" value="Unassembled WGS sequence"/>
</dbReference>
<name>A0A7U7J5G6_9GAMM</name>
<protein>
    <submittedName>
        <fullName evidence="1">Uncharacterized protein</fullName>
    </submittedName>
</protein>
<comment type="caution">
    <text evidence="1">The sequence shown here is derived from an EMBL/GenBank/DDBJ whole genome shotgun (WGS) entry which is preliminary data.</text>
</comment>
<dbReference type="EMBL" id="CBTK010000276">
    <property type="protein sequence ID" value="CDH46762.1"/>
    <property type="molecule type" value="Genomic_DNA"/>
</dbReference>
<sequence length="92" mass="10385">MHSPYAAIVILRLRGRAPRRQDCIKKFYIHSVIKIPKRPRLLPLVLLTVTLGGLLFRVAHAEVSAVGLLQQMIAIVGCDLLRSTRNLHRLNP</sequence>
<accession>A0A7U7J5G6</accession>